<dbReference type="EMBL" id="JAPEUR010000113">
    <property type="protein sequence ID" value="KAJ4320123.1"/>
    <property type="molecule type" value="Genomic_DNA"/>
</dbReference>
<feature type="compositionally biased region" description="Polar residues" evidence="1">
    <location>
        <begin position="125"/>
        <end position="134"/>
    </location>
</feature>
<accession>A0A9W9BNN0</accession>
<reference evidence="2" key="1">
    <citation type="submission" date="2022-10" db="EMBL/GenBank/DDBJ databases">
        <title>Tapping the CABI collections for fungal endophytes: first genome assemblies for Collariella, Neodidymelliopsis, Ascochyta clinopodiicola, Didymella pomorum, Didymosphaeria variabile, Neocosmospora piperis and Neocucurbitaria cava.</title>
        <authorList>
            <person name="Hill R."/>
        </authorList>
    </citation>
    <scope>NUCLEOTIDE SEQUENCE</scope>
    <source>
        <strain evidence="2">IMI 366586</strain>
    </source>
</reference>
<keyword evidence="3" id="KW-1185">Reference proteome</keyword>
<proteinExistence type="predicted"/>
<evidence type="ECO:0000313" key="2">
    <source>
        <dbReference type="EMBL" id="KAJ4320123.1"/>
    </source>
</evidence>
<evidence type="ECO:0000313" key="3">
    <source>
        <dbReference type="Proteomes" id="UP001140502"/>
    </source>
</evidence>
<gene>
    <name evidence="2" type="ORF">N0V84_006010</name>
</gene>
<dbReference type="AlphaFoldDB" id="A0A9W9BNN0"/>
<name>A0A9W9BNN0_9HYPO</name>
<feature type="region of interest" description="Disordered" evidence="1">
    <location>
        <begin position="119"/>
        <end position="145"/>
    </location>
</feature>
<protein>
    <submittedName>
        <fullName evidence="2">Uncharacterized protein</fullName>
    </submittedName>
</protein>
<sequence length="145" mass="16489">MSCKICNNFTGVGKLRPEEDAPVGISRKHVPRDLPWQDLQTSAKACYCCEILATGCRGCFKQHGVDEEQIERFSIRFFYPNYEDEDAEVDKVVSFLMQDGTYFDIEFFATEEDDCPVPDAWESMPVSQRTSPKTDSPDAVEIIKS</sequence>
<dbReference type="OrthoDB" id="5347061at2759"/>
<comment type="caution">
    <text evidence="2">The sequence shown here is derived from an EMBL/GenBank/DDBJ whole genome shotgun (WGS) entry which is preliminary data.</text>
</comment>
<evidence type="ECO:0000256" key="1">
    <source>
        <dbReference type="SAM" id="MobiDB-lite"/>
    </source>
</evidence>
<dbReference type="Proteomes" id="UP001140502">
    <property type="component" value="Unassembled WGS sequence"/>
</dbReference>
<organism evidence="2 3">
    <name type="scientific">Fusarium piperis</name>
    <dbReference type="NCBI Taxonomy" id="1435070"/>
    <lineage>
        <taxon>Eukaryota</taxon>
        <taxon>Fungi</taxon>
        <taxon>Dikarya</taxon>
        <taxon>Ascomycota</taxon>
        <taxon>Pezizomycotina</taxon>
        <taxon>Sordariomycetes</taxon>
        <taxon>Hypocreomycetidae</taxon>
        <taxon>Hypocreales</taxon>
        <taxon>Nectriaceae</taxon>
        <taxon>Fusarium</taxon>
        <taxon>Fusarium solani species complex</taxon>
    </lineage>
</organism>